<sequence>MSVFLHEFKKLWNPKVLLAVLLISLFFYEFFLSFHIEYFPNGRPALDMQQIYAEMIEDYGHEMDETEFKDFQKKLEAAKEEAGVYLQNNDTAQELGVTSYEEYRKLYNEAENGIDVHEKIDKLHAEIMFDKDIDVFWEIQGFKTVQSHYNRRGQWNIKDTKYSSAQKKAEQIYKETDLQSILPFQIYENYKNLIQYTGILIVIVIFIVIGRLYLPDQKKGLLQLQYTSKMGRGLFWSKFSAGLMTTFLLTTMYLGVFFLLYSKNDTSMFWSSELSSFSFGWPLLSWYDFTFLEYIGVTVAIIYTLAFCTAVISAMISRMVSSYMVLVGLQIPAAILLILLISSFLLVYVFSLTNALWVYWVILVGLIAGSGGFLFFRSRREQRVDIT</sequence>
<proteinExistence type="predicted"/>
<protein>
    <recommendedName>
        <fullName evidence="4">ABC-2 family transporter protein</fullName>
    </recommendedName>
</protein>
<dbReference type="EMBL" id="FOOG01000016">
    <property type="protein sequence ID" value="SFF97158.1"/>
    <property type="molecule type" value="Genomic_DNA"/>
</dbReference>
<keyword evidence="1" id="KW-0812">Transmembrane</keyword>
<accession>A0A1I2N1B0</accession>
<feature type="transmembrane region" description="Helical" evidence="1">
    <location>
        <begin position="16"/>
        <end position="36"/>
    </location>
</feature>
<keyword evidence="3" id="KW-1185">Reference proteome</keyword>
<keyword evidence="1" id="KW-1133">Transmembrane helix</keyword>
<feature type="transmembrane region" description="Helical" evidence="1">
    <location>
        <begin position="193"/>
        <end position="214"/>
    </location>
</feature>
<dbReference type="AlphaFoldDB" id="A0A1I2N1B0"/>
<evidence type="ECO:0000256" key="1">
    <source>
        <dbReference type="SAM" id="Phobius"/>
    </source>
</evidence>
<feature type="transmembrane region" description="Helical" evidence="1">
    <location>
        <begin position="235"/>
        <end position="261"/>
    </location>
</feature>
<keyword evidence="1" id="KW-0472">Membrane</keyword>
<feature type="transmembrane region" description="Helical" evidence="1">
    <location>
        <begin position="356"/>
        <end position="376"/>
    </location>
</feature>
<dbReference type="OrthoDB" id="2199615at2"/>
<evidence type="ECO:0000313" key="2">
    <source>
        <dbReference type="EMBL" id="SFF97158.1"/>
    </source>
</evidence>
<evidence type="ECO:0000313" key="3">
    <source>
        <dbReference type="Proteomes" id="UP000198897"/>
    </source>
</evidence>
<dbReference type="RefSeq" id="WP_089752000.1">
    <property type="nucleotide sequence ID" value="NZ_FOOG01000016.1"/>
</dbReference>
<gene>
    <name evidence="2" type="ORF">SAMN05216353_11662</name>
</gene>
<name>A0A1I2N1B0_9BACI</name>
<evidence type="ECO:0008006" key="4">
    <source>
        <dbReference type="Google" id="ProtNLM"/>
    </source>
</evidence>
<reference evidence="3" key="1">
    <citation type="submission" date="2016-10" db="EMBL/GenBank/DDBJ databases">
        <authorList>
            <person name="Varghese N."/>
            <person name="Submissions S."/>
        </authorList>
    </citation>
    <scope>NUCLEOTIDE SEQUENCE [LARGE SCALE GENOMIC DNA]</scope>
    <source>
        <strain evidence="3">FP5</strain>
    </source>
</reference>
<dbReference type="Proteomes" id="UP000198897">
    <property type="component" value="Unassembled WGS sequence"/>
</dbReference>
<feature type="transmembrane region" description="Helical" evidence="1">
    <location>
        <begin position="323"/>
        <end position="350"/>
    </location>
</feature>
<organism evidence="2 3">
    <name type="scientific">Halobacillus alkaliphilus</name>
    <dbReference type="NCBI Taxonomy" id="396056"/>
    <lineage>
        <taxon>Bacteria</taxon>
        <taxon>Bacillati</taxon>
        <taxon>Bacillota</taxon>
        <taxon>Bacilli</taxon>
        <taxon>Bacillales</taxon>
        <taxon>Bacillaceae</taxon>
        <taxon>Halobacillus</taxon>
    </lineage>
</organism>
<feature type="transmembrane region" description="Helical" evidence="1">
    <location>
        <begin position="291"/>
        <end position="316"/>
    </location>
</feature>